<organism evidence="1">
    <name type="scientific">Salmonella enterica</name>
    <name type="common">Salmonella choleraesuis</name>
    <dbReference type="NCBI Taxonomy" id="28901"/>
    <lineage>
        <taxon>Bacteria</taxon>
        <taxon>Pseudomonadati</taxon>
        <taxon>Pseudomonadota</taxon>
        <taxon>Gammaproteobacteria</taxon>
        <taxon>Enterobacterales</taxon>
        <taxon>Enterobacteriaceae</taxon>
        <taxon>Salmonella</taxon>
    </lineage>
</organism>
<dbReference type="Proteomes" id="UP000866740">
    <property type="component" value="Unassembled WGS sequence"/>
</dbReference>
<reference evidence="1" key="1">
    <citation type="submission" date="2016-09" db="EMBL/GenBank/DDBJ databases">
        <title>Whole genome sequencing of Salmonella enterica.</title>
        <authorList>
            <person name="Bell R."/>
        </authorList>
    </citation>
    <scope>NUCLEOTIDE SEQUENCE [LARGE SCALE GENOMIC DNA]</scope>
    <source>
        <strain evidence="1">CFSAN044929</strain>
    </source>
</reference>
<gene>
    <name evidence="1" type="ORF">A7S51_15775</name>
</gene>
<protein>
    <submittedName>
        <fullName evidence="1">Uncharacterized protein</fullName>
    </submittedName>
</protein>
<dbReference type="EMBL" id="MLTE01000010">
    <property type="protein sequence ID" value="OHJ51179.1"/>
    <property type="molecule type" value="Genomic_DNA"/>
</dbReference>
<dbReference type="AlphaFoldDB" id="A0A3F3J8V4"/>
<name>A0A3F3J8V4_SALER</name>
<sequence length="106" mass="11511">MNTITAFILVDKHTGRSVCILDNDVFPCVVLQDNVTVSSNAREHVQPGVIDIAHFGVITVNIQYAIRTADKSAVTVADVYTRCTTVKSAGSDISDTDAFCRIEGFF</sequence>
<proteinExistence type="predicted"/>
<comment type="caution">
    <text evidence="1">The sequence shown here is derived from an EMBL/GenBank/DDBJ whole genome shotgun (WGS) entry which is preliminary data.</text>
</comment>
<evidence type="ECO:0000313" key="1">
    <source>
        <dbReference type="EMBL" id="OHJ51179.1"/>
    </source>
</evidence>
<accession>A0A3F3J8V4</accession>